<evidence type="ECO:0000256" key="1">
    <source>
        <dbReference type="SAM" id="MobiDB-lite"/>
    </source>
</evidence>
<dbReference type="RefSeq" id="WP_146997297.1">
    <property type="nucleotide sequence ID" value="NZ_AP019840.1"/>
</dbReference>
<accession>A0A510KTJ1</accession>
<feature type="compositionally biased region" description="Basic and acidic residues" evidence="1">
    <location>
        <begin position="34"/>
        <end position="58"/>
    </location>
</feature>
<reference evidence="3 4" key="1">
    <citation type="submission" date="2019-07" db="EMBL/GenBank/DDBJ databases">
        <title>Complete Genome Sequence of Leptotrichia trevisanii Strain JMUB3935.</title>
        <authorList>
            <person name="Watanabe S."/>
            <person name="Cui L."/>
        </authorList>
    </citation>
    <scope>NUCLEOTIDE SEQUENCE [LARGE SCALE GENOMIC DNA]</scope>
    <source>
        <strain evidence="3 4">JMUB3935</strain>
    </source>
</reference>
<evidence type="ECO:0000313" key="3">
    <source>
        <dbReference type="EMBL" id="BBM53095.1"/>
    </source>
</evidence>
<feature type="compositionally biased region" description="Polar residues" evidence="1">
    <location>
        <begin position="59"/>
        <end position="74"/>
    </location>
</feature>
<dbReference type="Proteomes" id="UP000321378">
    <property type="component" value="Chromosome"/>
</dbReference>
<feature type="region of interest" description="Disordered" evidence="1">
    <location>
        <begin position="27"/>
        <end position="184"/>
    </location>
</feature>
<evidence type="ECO:0000313" key="4">
    <source>
        <dbReference type="Proteomes" id="UP000321378"/>
    </source>
</evidence>
<feature type="compositionally biased region" description="Polar residues" evidence="1">
    <location>
        <begin position="85"/>
        <end position="106"/>
    </location>
</feature>
<dbReference type="EMBL" id="AP019840">
    <property type="protein sequence ID" value="BBM53095.1"/>
    <property type="molecule type" value="Genomic_DNA"/>
</dbReference>
<name>A0A510KTJ1_9FUSO</name>
<feature type="signal peptide" evidence="2">
    <location>
        <begin position="1"/>
        <end position="20"/>
    </location>
</feature>
<sequence length="184" mass="20288">MSNKKKVLLFLGAVMLVAFGNYTRFVKNSNGKTTVEEKKSEKATSSKGRTSKEGKSSEKATSSAGNNANQNAKNTEVMAEVKSVPKSQLQPVSAEQTQNKSNTDIKQNIVAETKNSERATSSTGNDSKKKENPENPKQQPEKPAHKQKDAKKLKIKKNKNVENKYKLDKPKSDKKKTTSSSEKN</sequence>
<evidence type="ECO:0008006" key="5">
    <source>
        <dbReference type="Google" id="ProtNLM"/>
    </source>
</evidence>
<dbReference type="STRING" id="1122173.GCA_000482505_00714"/>
<dbReference type="AlphaFoldDB" id="A0A510KTJ1"/>
<feature type="compositionally biased region" description="Basic and acidic residues" evidence="1">
    <location>
        <begin position="159"/>
        <end position="171"/>
    </location>
</feature>
<gene>
    <name evidence="3" type="ORF">JMUB3935_2077</name>
</gene>
<organism evidence="3 4">
    <name type="scientific">Leptotrichia trevisanii</name>
    <dbReference type="NCBI Taxonomy" id="109328"/>
    <lineage>
        <taxon>Bacteria</taxon>
        <taxon>Fusobacteriati</taxon>
        <taxon>Fusobacteriota</taxon>
        <taxon>Fusobacteriia</taxon>
        <taxon>Fusobacteriales</taxon>
        <taxon>Leptotrichiaceae</taxon>
        <taxon>Leptotrichia</taxon>
    </lineage>
</organism>
<evidence type="ECO:0000256" key="2">
    <source>
        <dbReference type="SAM" id="SignalP"/>
    </source>
</evidence>
<feature type="chain" id="PRO_5022199105" description="Lipoprotein" evidence="2">
    <location>
        <begin position="21"/>
        <end position="184"/>
    </location>
</feature>
<proteinExistence type="predicted"/>
<feature type="compositionally biased region" description="Basic and acidic residues" evidence="1">
    <location>
        <begin position="126"/>
        <end position="152"/>
    </location>
</feature>
<protein>
    <recommendedName>
        <fullName evidence="5">Lipoprotein</fullName>
    </recommendedName>
</protein>
<keyword evidence="2" id="KW-0732">Signal</keyword>